<sequence>MKKMTFSALFLSMSLMLTACSGGGGKAGEANQGSQAEANGGTELIVAADQDPVGLDPQKVPAASSARIYGLVYDTLTKMDENMKIIPDLADSWQVAEDGKSITFKLHQGVKFHNGREMTAEDVKYSFERILNPDTGSVAKSYFTSIDSIETPDPSTVVFKLKYPDASILANTTSSFAAIVPKEVADLNTEAVGTGPYKLDKMESGQYVILKKNPDYFQKDLPKVDTIKFQIMKDEAERMAAIRAGKVDVAQVSADTAKILEKSKNVTIKSYQSSEYSYLGINVAKKPFDDVRVRQAISYAVDRNQIVQTVWKGEAVMSGPVSPAQTAWAVDPATFPSHKLDVAKAKQLLAEAGYPNGFDTVIETASTYPDMIESAQVLQQQLKAIGINAEIKQLEWANYIETWKSKDMTMLVGRNTSGIDPDRSLRYFFATDGTANVWNYSSKQLDDLVQKALQTTDEAARKQLYEQAQQLVVDEAPNLFLASPKNFYAVSERVEGFTPSIAGEPYALVNTSLKK</sequence>
<feature type="chain" id="PRO_5039049911" evidence="4">
    <location>
        <begin position="20"/>
        <end position="515"/>
    </location>
</feature>
<dbReference type="RefSeq" id="WP_204519346.1">
    <property type="nucleotide sequence ID" value="NZ_BAABIN010000037.1"/>
</dbReference>
<dbReference type="AlphaFoldDB" id="A0A938Y1X1"/>
<protein>
    <submittedName>
        <fullName evidence="6">Peptide/nickel transport system substrate-binding protein</fullName>
    </submittedName>
</protein>
<evidence type="ECO:0000313" key="6">
    <source>
        <dbReference type="EMBL" id="MBM7591658.1"/>
    </source>
</evidence>
<comment type="caution">
    <text evidence="6">The sequence shown here is derived from an EMBL/GenBank/DDBJ whole genome shotgun (WGS) entry which is preliminary data.</text>
</comment>
<dbReference type="InterPro" id="IPR000914">
    <property type="entry name" value="SBP_5_dom"/>
</dbReference>
<dbReference type="GO" id="GO:0042597">
    <property type="term" value="C:periplasmic space"/>
    <property type="evidence" value="ECO:0007669"/>
    <property type="project" value="UniProtKB-ARBA"/>
</dbReference>
<dbReference type="GO" id="GO:1904680">
    <property type="term" value="F:peptide transmembrane transporter activity"/>
    <property type="evidence" value="ECO:0007669"/>
    <property type="project" value="TreeGrafter"/>
</dbReference>
<dbReference type="Proteomes" id="UP000717624">
    <property type="component" value="Unassembled WGS sequence"/>
</dbReference>
<dbReference type="Gene3D" id="3.90.76.10">
    <property type="entry name" value="Dipeptide-binding Protein, Domain 1"/>
    <property type="match status" value="1"/>
</dbReference>
<dbReference type="PROSITE" id="PS51257">
    <property type="entry name" value="PROKAR_LIPOPROTEIN"/>
    <property type="match status" value="1"/>
</dbReference>
<dbReference type="PANTHER" id="PTHR30290">
    <property type="entry name" value="PERIPLASMIC BINDING COMPONENT OF ABC TRANSPORTER"/>
    <property type="match status" value="1"/>
</dbReference>
<keyword evidence="2" id="KW-0813">Transport</keyword>
<feature type="signal peptide" evidence="4">
    <location>
        <begin position="1"/>
        <end position="19"/>
    </location>
</feature>
<evidence type="ECO:0000256" key="3">
    <source>
        <dbReference type="ARBA" id="ARBA00022729"/>
    </source>
</evidence>
<dbReference type="EMBL" id="JAFBEB010000013">
    <property type="protein sequence ID" value="MBM7591658.1"/>
    <property type="molecule type" value="Genomic_DNA"/>
</dbReference>
<name>A0A938Y1X1_9BACL</name>
<dbReference type="InterPro" id="IPR039424">
    <property type="entry name" value="SBP_5"/>
</dbReference>
<dbReference type="PIRSF" id="PIRSF002741">
    <property type="entry name" value="MppA"/>
    <property type="match status" value="1"/>
</dbReference>
<proteinExistence type="inferred from homology"/>
<evidence type="ECO:0000313" key="7">
    <source>
        <dbReference type="Proteomes" id="UP000717624"/>
    </source>
</evidence>
<dbReference type="PANTHER" id="PTHR30290:SF9">
    <property type="entry name" value="OLIGOPEPTIDE-BINDING PROTEIN APPA"/>
    <property type="match status" value="1"/>
</dbReference>
<comment type="similarity">
    <text evidence="1">Belongs to the bacterial solute-binding protein 5 family.</text>
</comment>
<dbReference type="SUPFAM" id="SSF53850">
    <property type="entry name" value="Periplasmic binding protein-like II"/>
    <property type="match status" value="1"/>
</dbReference>
<dbReference type="InterPro" id="IPR030678">
    <property type="entry name" value="Peptide/Ni-bd"/>
</dbReference>
<feature type="domain" description="Solute-binding protein family 5" evidence="5">
    <location>
        <begin position="84"/>
        <end position="434"/>
    </location>
</feature>
<dbReference type="Pfam" id="PF00496">
    <property type="entry name" value="SBP_bac_5"/>
    <property type="match status" value="1"/>
</dbReference>
<dbReference type="Gene3D" id="3.40.190.10">
    <property type="entry name" value="Periplasmic binding protein-like II"/>
    <property type="match status" value="1"/>
</dbReference>
<dbReference type="GO" id="GO:0043190">
    <property type="term" value="C:ATP-binding cassette (ABC) transporter complex"/>
    <property type="evidence" value="ECO:0007669"/>
    <property type="project" value="InterPro"/>
</dbReference>
<accession>A0A938Y1X1</accession>
<evidence type="ECO:0000259" key="5">
    <source>
        <dbReference type="Pfam" id="PF00496"/>
    </source>
</evidence>
<gene>
    <name evidence="6" type="ORF">JOD01_003309</name>
</gene>
<evidence type="ECO:0000256" key="1">
    <source>
        <dbReference type="ARBA" id="ARBA00005695"/>
    </source>
</evidence>
<evidence type="ECO:0000256" key="2">
    <source>
        <dbReference type="ARBA" id="ARBA00022448"/>
    </source>
</evidence>
<organism evidence="6 7">
    <name type="scientific">Brevibacillus fulvus</name>
    <dbReference type="NCBI Taxonomy" id="1125967"/>
    <lineage>
        <taxon>Bacteria</taxon>
        <taxon>Bacillati</taxon>
        <taxon>Bacillota</taxon>
        <taxon>Bacilli</taxon>
        <taxon>Bacillales</taxon>
        <taxon>Paenibacillaceae</taxon>
        <taxon>Brevibacillus</taxon>
    </lineage>
</organism>
<keyword evidence="3 4" id="KW-0732">Signal</keyword>
<reference evidence="6" key="1">
    <citation type="submission" date="2021-01" db="EMBL/GenBank/DDBJ databases">
        <title>Genomic Encyclopedia of Type Strains, Phase IV (KMG-IV): sequencing the most valuable type-strain genomes for metagenomic binning, comparative biology and taxonomic classification.</title>
        <authorList>
            <person name="Goeker M."/>
        </authorList>
    </citation>
    <scope>NUCLEOTIDE SEQUENCE</scope>
    <source>
        <strain evidence="6">DSM 25523</strain>
    </source>
</reference>
<dbReference type="Gene3D" id="3.10.105.10">
    <property type="entry name" value="Dipeptide-binding Protein, Domain 3"/>
    <property type="match status" value="1"/>
</dbReference>
<keyword evidence="7" id="KW-1185">Reference proteome</keyword>
<evidence type="ECO:0000256" key="4">
    <source>
        <dbReference type="SAM" id="SignalP"/>
    </source>
</evidence>
<dbReference type="GO" id="GO:0015833">
    <property type="term" value="P:peptide transport"/>
    <property type="evidence" value="ECO:0007669"/>
    <property type="project" value="TreeGrafter"/>
</dbReference>